<dbReference type="GO" id="GO:0045861">
    <property type="term" value="P:negative regulation of proteolysis"/>
    <property type="evidence" value="ECO:0007669"/>
    <property type="project" value="UniProtKB-ARBA"/>
</dbReference>
<comment type="similarity">
    <text evidence="3">Belongs to the serpin family.</text>
</comment>
<keyword evidence="4" id="KW-0732">Signal</keyword>
<dbReference type="EMBL" id="CAACVG010014436">
    <property type="protein sequence ID" value="VEN63151.1"/>
    <property type="molecule type" value="Genomic_DNA"/>
</dbReference>
<gene>
    <name evidence="6" type="ORF">CALMAC_LOCUS20061</name>
</gene>
<reference evidence="6 7" key="1">
    <citation type="submission" date="2019-01" db="EMBL/GenBank/DDBJ databases">
        <authorList>
            <person name="Sayadi A."/>
        </authorList>
    </citation>
    <scope>NUCLEOTIDE SEQUENCE [LARGE SCALE GENOMIC DNA]</scope>
</reference>
<dbReference type="SUPFAM" id="SSF56574">
    <property type="entry name" value="Serpins"/>
    <property type="match status" value="1"/>
</dbReference>
<evidence type="ECO:0000256" key="1">
    <source>
        <dbReference type="ARBA" id="ARBA00022690"/>
    </source>
</evidence>
<dbReference type="Gene3D" id="2.30.39.10">
    <property type="entry name" value="Alpha-1-antitrypsin, domain 1"/>
    <property type="match status" value="2"/>
</dbReference>
<dbReference type="Proteomes" id="UP000410492">
    <property type="component" value="Unassembled WGS sequence"/>
</dbReference>
<feature type="signal peptide" evidence="4">
    <location>
        <begin position="1"/>
        <end position="18"/>
    </location>
</feature>
<sequence>MMYLTATVILSLLPILNSQYIHFPTDQENEAFSSTADLAALRGTPEYGMQIEQIISTGNTKLALAVNKALLQQASRENDNIVFAPVSVTVALALVLLGAKGKTFEEVSNVMGLAAGVDIQGKSLVVHEHLNNILKKLTKTTDSNQKLTIASAIFVQNDYPIRSLYKQTAKNIYKSEVLNVDFKHDVNKATQLMNAWVSERTEGKITSVLSEPPIDTTKVIIASALYFKALWEHPFFDGMTARKPFYTNGRNAPATMEVEMMANGGFFPYYKDPNLKCEILGLPYRGNETTMYVIVPSSSSAARLKEFESSLTQENVDRLADSTVSTGVVMLFPKMKIDTTINLKEVLKTLGLRSLFSPSEANLALLSPGEAMADAPSRASLALQAAKANPIAPEYDRRDVLVFSRSGFPENCSKIFDKNSTEKMCETTDGSKKVLYKKFGDKVGRRVAKRDTLDIVRRIVDEQSSENFHNPGLYADQVIHKVYMDITETGTEAAASTSISLSRDGSRLTFRVDVPFLFFIRHELTKTVLFWGSVTEPTPNFPRS</sequence>
<dbReference type="AlphaFoldDB" id="A0A653DUY7"/>
<proteinExistence type="inferred from homology"/>
<dbReference type="GO" id="GO:0004867">
    <property type="term" value="F:serine-type endopeptidase inhibitor activity"/>
    <property type="evidence" value="ECO:0007669"/>
    <property type="project" value="UniProtKB-KW"/>
</dbReference>
<accession>A0A653DUY7</accession>
<dbReference type="FunFam" id="2.30.39.10:FF:000035">
    <property type="entry name" value="Serine protease inhibitor (serpin) 16"/>
    <property type="match status" value="1"/>
</dbReference>
<evidence type="ECO:0000256" key="2">
    <source>
        <dbReference type="ARBA" id="ARBA00022900"/>
    </source>
</evidence>
<dbReference type="InterPro" id="IPR023796">
    <property type="entry name" value="Serpin_dom"/>
</dbReference>
<feature type="chain" id="PRO_5024936316" description="Serpin domain-containing protein" evidence="4">
    <location>
        <begin position="19"/>
        <end position="544"/>
    </location>
</feature>
<evidence type="ECO:0000313" key="6">
    <source>
        <dbReference type="EMBL" id="VEN63151.1"/>
    </source>
</evidence>
<keyword evidence="2" id="KW-0722">Serine protease inhibitor</keyword>
<dbReference type="Pfam" id="PF00079">
    <property type="entry name" value="Serpin"/>
    <property type="match status" value="2"/>
</dbReference>
<dbReference type="Gene3D" id="3.30.497.10">
    <property type="entry name" value="Antithrombin, subunit I, domain 2"/>
    <property type="match status" value="1"/>
</dbReference>
<dbReference type="InterPro" id="IPR042185">
    <property type="entry name" value="Serpin_sf_2"/>
</dbReference>
<dbReference type="OrthoDB" id="9518664at2759"/>
<name>A0A653DUY7_CALMS</name>
<dbReference type="PANTHER" id="PTHR11461:SF342">
    <property type="entry name" value="SERINE PROTEASE INHIBITOR 28DC"/>
    <property type="match status" value="1"/>
</dbReference>
<protein>
    <recommendedName>
        <fullName evidence="5">Serpin domain-containing protein</fullName>
    </recommendedName>
</protein>
<dbReference type="SMART" id="SM00093">
    <property type="entry name" value="SERPIN"/>
    <property type="match status" value="1"/>
</dbReference>
<dbReference type="InterPro" id="IPR042178">
    <property type="entry name" value="Serpin_sf_1"/>
</dbReference>
<feature type="domain" description="Serpin" evidence="5">
    <location>
        <begin position="64"/>
        <end position="537"/>
    </location>
</feature>
<dbReference type="PANTHER" id="PTHR11461">
    <property type="entry name" value="SERINE PROTEASE INHIBITOR, SERPIN"/>
    <property type="match status" value="1"/>
</dbReference>
<evidence type="ECO:0000313" key="7">
    <source>
        <dbReference type="Proteomes" id="UP000410492"/>
    </source>
</evidence>
<evidence type="ECO:0000259" key="5">
    <source>
        <dbReference type="SMART" id="SM00093"/>
    </source>
</evidence>
<keyword evidence="1" id="KW-0646">Protease inhibitor</keyword>
<evidence type="ECO:0000256" key="3">
    <source>
        <dbReference type="RuleBase" id="RU000411"/>
    </source>
</evidence>
<evidence type="ECO:0000256" key="4">
    <source>
        <dbReference type="SAM" id="SignalP"/>
    </source>
</evidence>
<dbReference type="InterPro" id="IPR000215">
    <property type="entry name" value="Serpin_fam"/>
</dbReference>
<dbReference type="InterPro" id="IPR036186">
    <property type="entry name" value="Serpin_sf"/>
</dbReference>
<dbReference type="GO" id="GO:0005615">
    <property type="term" value="C:extracellular space"/>
    <property type="evidence" value="ECO:0007669"/>
    <property type="project" value="InterPro"/>
</dbReference>
<organism evidence="6 7">
    <name type="scientific">Callosobruchus maculatus</name>
    <name type="common">Southern cowpea weevil</name>
    <name type="synonym">Pulse bruchid</name>
    <dbReference type="NCBI Taxonomy" id="64391"/>
    <lineage>
        <taxon>Eukaryota</taxon>
        <taxon>Metazoa</taxon>
        <taxon>Ecdysozoa</taxon>
        <taxon>Arthropoda</taxon>
        <taxon>Hexapoda</taxon>
        <taxon>Insecta</taxon>
        <taxon>Pterygota</taxon>
        <taxon>Neoptera</taxon>
        <taxon>Endopterygota</taxon>
        <taxon>Coleoptera</taxon>
        <taxon>Polyphaga</taxon>
        <taxon>Cucujiformia</taxon>
        <taxon>Chrysomeloidea</taxon>
        <taxon>Chrysomelidae</taxon>
        <taxon>Bruchinae</taxon>
        <taxon>Bruchini</taxon>
        <taxon>Callosobruchus</taxon>
    </lineage>
</organism>
<keyword evidence="7" id="KW-1185">Reference proteome</keyword>